<dbReference type="AlphaFoldDB" id="A0ABD5UK85"/>
<evidence type="ECO:0000313" key="2">
    <source>
        <dbReference type="EMBL" id="MFC6888900.1"/>
    </source>
</evidence>
<keyword evidence="3" id="KW-1185">Reference proteome</keyword>
<dbReference type="Pfam" id="PF26046">
    <property type="entry name" value="DUF8014"/>
    <property type="match status" value="1"/>
</dbReference>
<organism evidence="2 3">
    <name type="scientific">Halorubrum trueperi</name>
    <dbReference type="NCBI Taxonomy" id="2004704"/>
    <lineage>
        <taxon>Archaea</taxon>
        <taxon>Methanobacteriati</taxon>
        <taxon>Methanobacteriota</taxon>
        <taxon>Stenosarchaea group</taxon>
        <taxon>Halobacteria</taxon>
        <taxon>Halobacteriales</taxon>
        <taxon>Haloferacaceae</taxon>
        <taxon>Halorubrum</taxon>
    </lineage>
</organism>
<dbReference type="InterPro" id="IPR058327">
    <property type="entry name" value="DUF8014"/>
</dbReference>
<reference evidence="2 3" key="1">
    <citation type="journal article" date="2019" name="Int. J. Syst. Evol. Microbiol.">
        <title>The Global Catalogue of Microorganisms (GCM) 10K type strain sequencing project: providing services to taxonomists for standard genome sequencing and annotation.</title>
        <authorList>
            <consortium name="The Broad Institute Genomics Platform"/>
            <consortium name="The Broad Institute Genome Sequencing Center for Infectious Disease"/>
            <person name="Wu L."/>
            <person name="Ma J."/>
        </authorList>
    </citation>
    <scope>NUCLEOTIDE SEQUENCE [LARGE SCALE GENOMIC DNA]</scope>
    <source>
        <strain evidence="2 3">Y73</strain>
    </source>
</reference>
<proteinExistence type="predicted"/>
<protein>
    <recommendedName>
        <fullName evidence="1">DUF8014 domain-containing protein</fullName>
    </recommendedName>
</protein>
<dbReference type="EMBL" id="JBHSXI010000009">
    <property type="protein sequence ID" value="MFC6888900.1"/>
    <property type="molecule type" value="Genomic_DNA"/>
</dbReference>
<comment type="caution">
    <text evidence="2">The sequence shown here is derived from an EMBL/GenBank/DDBJ whole genome shotgun (WGS) entry which is preliminary data.</text>
</comment>
<feature type="domain" description="DUF8014" evidence="1">
    <location>
        <begin position="11"/>
        <end position="62"/>
    </location>
</feature>
<gene>
    <name evidence="2" type="ORF">ACFQEY_07745</name>
</gene>
<evidence type="ECO:0000313" key="3">
    <source>
        <dbReference type="Proteomes" id="UP001596333"/>
    </source>
</evidence>
<name>A0ABD5UK85_9EURY</name>
<evidence type="ECO:0000259" key="1">
    <source>
        <dbReference type="Pfam" id="PF26046"/>
    </source>
</evidence>
<accession>A0ABD5UK85</accession>
<sequence>MTDETDGSQPICAEPDCDRRAAVRLHIPWDEDRDVCPACARALGQRDGVVATPLPGHEDVWP</sequence>
<dbReference type="RefSeq" id="WP_379766746.1">
    <property type="nucleotide sequence ID" value="NZ_JBHSXI010000009.1"/>
</dbReference>
<dbReference type="Proteomes" id="UP001596333">
    <property type="component" value="Unassembled WGS sequence"/>
</dbReference>